<evidence type="ECO:0000259" key="3">
    <source>
        <dbReference type="PROSITE" id="PS51462"/>
    </source>
</evidence>
<organism evidence="4 5">
    <name type="scientific">Nocardioides bigeumensis</name>
    <dbReference type="NCBI Taxonomy" id="433657"/>
    <lineage>
        <taxon>Bacteria</taxon>
        <taxon>Bacillati</taxon>
        <taxon>Actinomycetota</taxon>
        <taxon>Actinomycetes</taxon>
        <taxon>Propionibacteriales</taxon>
        <taxon>Nocardioidaceae</taxon>
        <taxon>Nocardioides</taxon>
    </lineage>
</organism>
<dbReference type="Proteomes" id="UP001500575">
    <property type="component" value="Unassembled WGS sequence"/>
</dbReference>
<evidence type="ECO:0000313" key="5">
    <source>
        <dbReference type="Proteomes" id="UP001500575"/>
    </source>
</evidence>
<dbReference type="InterPro" id="IPR000086">
    <property type="entry name" value="NUDIX_hydrolase_dom"/>
</dbReference>
<comment type="cofactor">
    <cofactor evidence="1">
        <name>Mg(2+)</name>
        <dbReference type="ChEBI" id="CHEBI:18420"/>
    </cofactor>
</comment>
<dbReference type="PANTHER" id="PTHR11839:SF18">
    <property type="entry name" value="NUDIX HYDROLASE DOMAIN-CONTAINING PROTEIN"/>
    <property type="match status" value="1"/>
</dbReference>
<dbReference type="PROSITE" id="PS51462">
    <property type="entry name" value="NUDIX"/>
    <property type="match status" value="1"/>
</dbReference>
<comment type="caution">
    <text evidence="4">The sequence shown here is derived from an EMBL/GenBank/DDBJ whole genome shotgun (WGS) entry which is preliminary data.</text>
</comment>
<reference evidence="4 5" key="1">
    <citation type="journal article" date="2019" name="Int. J. Syst. Evol. Microbiol.">
        <title>The Global Catalogue of Microorganisms (GCM) 10K type strain sequencing project: providing services to taxonomists for standard genome sequencing and annotation.</title>
        <authorList>
            <consortium name="The Broad Institute Genomics Platform"/>
            <consortium name="The Broad Institute Genome Sequencing Center for Infectious Disease"/>
            <person name="Wu L."/>
            <person name="Ma J."/>
        </authorList>
    </citation>
    <scope>NUCLEOTIDE SEQUENCE [LARGE SCALE GENOMIC DNA]</scope>
    <source>
        <strain evidence="4 5">JCM 16021</strain>
    </source>
</reference>
<keyword evidence="5" id="KW-1185">Reference proteome</keyword>
<feature type="domain" description="Nudix hydrolase" evidence="3">
    <location>
        <begin position="51"/>
        <end position="190"/>
    </location>
</feature>
<proteinExistence type="predicted"/>
<evidence type="ECO:0000256" key="2">
    <source>
        <dbReference type="ARBA" id="ARBA00022801"/>
    </source>
</evidence>
<evidence type="ECO:0000313" key="4">
    <source>
        <dbReference type="EMBL" id="GAA2120414.1"/>
    </source>
</evidence>
<dbReference type="SUPFAM" id="SSF55811">
    <property type="entry name" value="Nudix"/>
    <property type="match status" value="1"/>
</dbReference>
<dbReference type="InterPro" id="IPR015797">
    <property type="entry name" value="NUDIX_hydrolase-like_dom_sf"/>
</dbReference>
<evidence type="ECO:0000256" key="1">
    <source>
        <dbReference type="ARBA" id="ARBA00001946"/>
    </source>
</evidence>
<accession>A0ABN2Y1U4</accession>
<gene>
    <name evidence="4" type="ORF">GCM10009843_13870</name>
</gene>
<keyword evidence="2 4" id="KW-0378">Hydrolase</keyword>
<sequence>MPEDDLVADRPTSWPVSATRYLHRGDWVISLREDVVGRPRQPQDRFVRWTVEHPGAVVVLAVDDDERVFCLRQYRHPGRHEFVELPAGLRDEDGEDPLLTAQRELREEAELAAVDWRLLLSTYPSAGLTEEVHEIYLARELTHADRGDFELHAEEAEMETFWLPLEELLDAVLDGRVRQGPLAQAVLAYDVLKRRGKLG</sequence>
<protein>
    <submittedName>
        <fullName evidence="4">NUDIX hydrolase</fullName>
    </submittedName>
</protein>
<dbReference type="EMBL" id="BAAAQQ010000005">
    <property type="protein sequence ID" value="GAA2120414.1"/>
    <property type="molecule type" value="Genomic_DNA"/>
</dbReference>
<dbReference type="Pfam" id="PF00293">
    <property type="entry name" value="NUDIX"/>
    <property type="match status" value="1"/>
</dbReference>
<name>A0ABN2Y1U4_9ACTN</name>
<dbReference type="GO" id="GO:0016787">
    <property type="term" value="F:hydrolase activity"/>
    <property type="evidence" value="ECO:0007669"/>
    <property type="project" value="UniProtKB-KW"/>
</dbReference>
<dbReference type="PANTHER" id="PTHR11839">
    <property type="entry name" value="UDP/ADP-SUGAR PYROPHOSPHATASE"/>
    <property type="match status" value="1"/>
</dbReference>
<dbReference type="Gene3D" id="3.90.79.10">
    <property type="entry name" value="Nucleoside Triphosphate Pyrophosphohydrolase"/>
    <property type="match status" value="1"/>
</dbReference>
<dbReference type="RefSeq" id="WP_344302944.1">
    <property type="nucleotide sequence ID" value="NZ_BAAAQQ010000005.1"/>
</dbReference>